<dbReference type="RefSeq" id="WP_184726898.1">
    <property type="nucleotide sequence ID" value="NZ_JACHIW010000001.1"/>
</dbReference>
<dbReference type="Proteomes" id="UP000584374">
    <property type="component" value="Unassembled WGS sequence"/>
</dbReference>
<gene>
    <name evidence="2" type="ORF">BJ970_003118</name>
</gene>
<dbReference type="AlphaFoldDB" id="A0A840Q4U3"/>
<dbReference type="InterPro" id="IPR024520">
    <property type="entry name" value="DUF3558"/>
</dbReference>
<keyword evidence="3" id="KW-1185">Reference proteome</keyword>
<reference evidence="2 3" key="1">
    <citation type="submission" date="2020-08" db="EMBL/GenBank/DDBJ databases">
        <title>Sequencing the genomes of 1000 actinobacteria strains.</title>
        <authorList>
            <person name="Klenk H.-P."/>
        </authorList>
    </citation>
    <scope>NUCLEOTIDE SEQUENCE [LARGE SCALE GENOMIC DNA]</scope>
    <source>
        <strain evidence="2 3">DSM 45584</strain>
    </source>
</reference>
<evidence type="ECO:0000313" key="2">
    <source>
        <dbReference type="EMBL" id="MBB5155584.1"/>
    </source>
</evidence>
<dbReference type="PROSITE" id="PS51257">
    <property type="entry name" value="PROKAR_LIPOPROTEIN"/>
    <property type="match status" value="1"/>
</dbReference>
<feature type="region of interest" description="Disordered" evidence="1">
    <location>
        <begin position="27"/>
        <end position="49"/>
    </location>
</feature>
<dbReference type="EMBL" id="JACHIW010000001">
    <property type="protein sequence ID" value="MBB5155584.1"/>
    <property type="molecule type" value="Genomic_DNA"/>
</dbReference>
<accession>A0A840Q4U3</accession>
<evidence type="ECO:0000313" key="3">
    <source>
        <dbReference type="Proteomes" id="UP000584374"/>
    </source>
</evidence>
<organism evidence="2 3">
    <name type="scientific">Saccharopolyspora phatthalungensis</name>
    <dbReference type="NCBI Taxonomy" id="664693"/>
    <lineage>
        <taxon>Bacteria</taxon>
        <taxon>Bacillati</taxon>
        <taxon>Actinomycetota</taxon>
        <taxon>Actinomycetes</taxon>
        <taxon>Pseudonocardiales</taxon>
        <taxon>Pseudonocardiaceae</taxon>
        <taxon>Saccharopolyspora</taxon>
    </lineage>
</organism>
<evidence type="ECO:0000256" key="1">
    <source>
        <dbReference type="SAM" id="MobiDB-lite"/>
    </source>
</evidence>
<proteinExistence type="predicted"/>
<feature type="compositionally biased region" description="Low complexity" evidence="1">
    <location>
        <begin position="31"/>
        <end position="49"/>
    </location>
</feature>
<name>A0A840Q4U3_9PSEU</name>
<evidence type="ECO:0008006" key="4">
    <source>
        <dbReference type="Google" id="ProtNLM"/>
    </source>
</evidence>
<dbReference type="Pfam" id="PF12079">
    <property type="entry name" value="DUF3558"/>
    <property type="match status" value="1"/>
</dbReference>
<protein>
    <recommendedName>
        <fullName evidence="4">DUF3558 domain-containing protein</fullName>
    </recommendedName>
</protein>
<sequence length="179" mass="17841">MLKSLSNAVTVGALALLALGVAGCEPPRSNGTASGSRESGESTTTTSAEAVAIDPCQTLKPADSARLGLEGAGLAKRIAGAPVCDFKVSAGGIMSVVAHNDKAVDELNLTDGQVEATSVGSVAAKLIREALGPGGCAVVFPSSPRTSIQINVSLPRDTETACQAAQQAASLVAANLRNN</sequence>
<comment type="caution">
    <text evidence="2">The sequence shown here is derived from an EMBL/GenBank/DDBJ whole genome shotgun (WGS) entry which is preliminary data.</text>
</comment>